<dbReference type="EC" id="2.7.13.3" evidence="2"/>
<gene>
    <name evidence="7" type="ORF">ABT317_09135</name>
</gene>
<reference evidence="7 8" key="1">
    <citation type="submission" date="2024-06" db="EMBL/GenBank/DDBJ databases">
        <title>The Natural Products Discovery Center: Release of the First 8490 Sequenced Strains for Exploring Actinobacteria Biosynthetic Diversity.</title>
        <authorList>
            <person name="Kalkreuter E."/>
            <person name="Kautsar S.A."/>
            <person name="Yang D."/>
            <person name="Bader C.D."/>
            <person name="Teijaro C.N."/>
            <person name="Fluegel L."/>
            <person name="Davis C.M."/>
            <person name="Simpson J.R."/>
            <person name="Lauterbach L."/>
            <person name="Steele A.D."/>
            <person name="Gui C."/>
            <person name="Meng S."/>
            <person name="Li G."/>
            <person name="Viehrig K."/>
            <person name="Ye F."/>
            <person name="Su P."/>
            <person name="Kiefer A.F."/>
            <person name="Nichols A."/>
            <person name="Cepeda A.J."/>
            <person name="Yan W."/>
            <person name="Fan B."/>
            <person name="Jiang Y."/>
            <person name="Adhikari A."/>
            <person name="Zheng C.-J."/>
            <person name="Schuster L."/>
            <person name="Cowan T.M."/>
            <person name="Smanski M.J."/>
            <person name="Chevrette M.G."/>
            <person name="De Carvalho L.P.S."/>
            <person name="Shen B."/>
        </authorList>
    </citation>
    <scope>NUCLEOTIDE SEQUENCE [LARGE SCALE GENOMIC DNA]</scope>
    <source>
        <strain evidence="7 8">NPDC000634</strain>
    </source>
</reference>
<dbReference type="Proteomes" id="UP001458415">
    <property type="component" value="Unassembled WGS sequence"/>
</dbReference>
<accession>A0ABV1VZ03</accession>
<dbReference type="Pfam" id="PF02518">
    <property type="entry name" value="HATPase_c"/>
    <property type="match status" value="1"/>
</dbReference>
<feature type="non-terminal residue" evidence="7">
    <location>
        <position position="1"/>
    </location>
</feature>
<dbReference type="PANTHER" id="PTHR24421:SF10">
    <property type="entry name" value="NITRATE_NITRITE SENSOR PROTEIN NARQ"/>
    <property type="match status" value="1"/>
</dbReference>
<dbReference type="InterPro" id="IPR003594">
    <property type="entry name" value="HATPase_dom"/>
</dbReference>
<dbReference type="GO" id="GO:0005524">
    <property type="term" value="F:ATP binding"/>
    <property type="evidence" value="ECO:0007669"/>
    <property type="project" value="UniProtKB-KW"/>
</dbReference>
<keyword evidence="7" id="KW-0547">Nucleotide-binding</keyword>
<evidence type="ECO:0000313" key="7">
    <source>
        <dbReference type="EMBL" id="MER6977177.1"/>
    </source>
</evidence>
<dbReference type="InterPro" id="IPR036890">
    <property type="entry name" value="HATPase_C_sf"/>
</dbReference>
<dbReference type="InterPro" id="IPR050482">
    <property type="entry name" value="Sensor_HK_TwoCompSys"/>
</dbReference>
<dbReference type="CDD" id="cd16917">
    <property type="entry name" value="HATPase_UhpB-NarQ-NarX-like"/>
    <property type="match status" value="1"/>
</dbReference>
<evidence type="ECO:0000256" key="1">
    <source>
        <dbReference type="ARBA" id="ARBA00000085"/>
    </source>
</evidence>
<dbReference type="PANTHER" id="PTHR24421">
    <property type="entry name" value="NITRATE/NITRITE SENSOR PROTEIN NARX-RELATED"/>
    <property type="match status" value="1"/>
</dbReference>
<name>A0ABV1VZ03_9ACTN</name>
<dbReference type="SUPFAM" id="SSF55874">
    <property type="entry name" value="ATPase domain of HSP90 chaperone/DNA topoisomerase II/histidine kinase"/>
    <property type="match status" value="1"/>
</dbReference>
<protein>
    <recommendedName>
        <fullName evidence="2">histidine kinase</fullName>
        <ecNumber evidence="2">2.7.13.3</ecNumber>
    </recommendedName>
</protein>
<evidence type="ECO:0000313" key="8">
    <source>
        <dbReference type="Proteomes" id="UP001458415"/>
    </source>
</evidence>
<dbReference type="Gene3D" id="3.30.565.10">
    <property type="entry name" value="Histidine kinase-like ATPase, C-terminal domain"/>
    <property type="match status" value="1"/>
</dbReference>
<comment type="caution">
    <text evidence="7">The sequence shown here is derived from an EMBL/GenBank/DDBJ whole genome shotgun (WGS) entry which is preliminary data.</text>
</comment>
<keyword evidence="4" id="KW-0418">Kinase</keyword>
<keyword evidence="7" id="KW-0067">ATP-binding</keyword>
<keyword evidence="8" id="KW-1185">Reference proteome</keyword>
<dbReference type="EMBL" id="JBEPCU010000098">
    <property type="protein sequence ID" value="MER6977177.1"/>
    <property type="molecule type" value="Genomic_DNA"/>
</dbReference>
<evidence type="ECO:0000259" key="6">
    <source>
        <dbReference type="Pfam" id="PF02518"/>
    </source>
</evidence>
<keyword evidence="3" id="KW-0808">Transferase</keyword>
<feature type="domain" description="Histidine kinase/HSP90-like ATPase" evidence="6">
    <location>
        <begin position="11"/>
        <end position="102"/>
    </location>
</feature>
<evidence type="ECO:0000256" key="2">
    <source>
        <dbReference type="ARBA" id="ARBA00012438"/>
    </source>
</evidence>
<keyword evidence="5" id="KW-0902">Two-component regulatory system</keyword>
<sequence>RHGKVPAPVELAAYRIVQESLTNALKHAPPGRVHVLVDERDGALHIRVTSPYGERNAPRAPGSGSGLVGMRERTALLGGTFAAGPEASPHGTAWTVRAALPLSEAPGAREAGGEPA</sequence>
<organism evidence="7 8">
    <name type="scientific">Streptomyces carpinensis</name>
    <dbReference type="NCBI Taxonomy" id="66369"/>
    <lineage>
        <taxon>Bacteria</taxon>
        <taxon>Bacillati</taxon>
        <taxon>Actinomycetota</taxon>
        <taxon>Actinomycetes</taxon>
        <taxon>Kitasatosporales</taxon>
        <taxon>Streptomycetaceae</taxon>
        <taxon>Streptomyces</taxon>
    </lineage>
</organism>
<evidence type="ECO:0000256" key="4">
    <source>
        <dbReference type="ARBA" id="ARBA00022777"/>
    </source>
</evidence>
<comment type="catalytic activity">
    <reaction evidence="1">
        <text>ATP + protein L-histidine = ADP + protein N-phospho-L-histidine.</text>
        <dbReference type="EC" id="2.7.13.3"/>
    </reaction>
</comment>
<evidence type="ECO:0000256" key="3">
    <source>
        <dbReference type="ARBA" id="ARBA00022679"/>
    </source>
</evidence>
<evidence type="ECO:0000256" key="5">
    <source>
        <dbReference type="ARBA" id="ARBA00023012"/>
    </source>
</evidence>
<proteinExistence type="predicted"/>